<dbReference type="SUPFAM" id="SSF51905">
    <property type="entry name" value="FAD/NAD(P)-binding domain"/>
    <property type="match status" value="1"/>
</dbReference>
<dbReference type="InterPro" id="IPR038732">
    <property type="entry name" value="HpyO/CreE_NAD-binding"/>
</dbReference>
<sequence>MDKVIGLAALEAQINQDLQYLNLPISSWSLSDEDLDKQRINVAIIGGGMSGVTAAFALKLRGINAIVFDQAPSGKEGPWQTPALMETLRSPKQVVGPALASPSLTFQAWFKAQFGDDVWENLDKIPRLQWGEYLQWFKTMTAPTLLNQHQLVDVKLIPQGRELTFDTPNGQTSFVAQHVVIATGMESFSEPNIPEFMNKIPTQYWEHSYAGSNYERFNGLDIGVVGYSAGAMDSSATALEHGAKSVELLIRAKEMPRVNRGKVAGSAGFTNAYGYFTDAQKWHYADYVLKAKTPAPHGSTLRVSRHPHAYFNFNTQVNDVTVKEKKLHVSTNQGDFSFDYLILATGYRLNWQKHSPFHRLAPFIKTWRDVYTPPKGEENDELAAHPYLGEHFELQAKSGYEFPFIDHFYCFNLSASLSMGPVIGLIPGTNTGAERLADHIAAKLYLAHRQQHLELVKTSTENELLGDEWQPALPPAQRVQLIENVE</sequence>
<comment type="caution">
    <text evidence="3">The sequence shown here is derived from an EMBL/GenBank/DDBJ whole genome shotgun (WGS) entry which is preliminary data.</text>
</comment>
<organism evidence="3 4">
    <name type="scientific">Providencia alcalifaciens</name>
    <dbReference type="NCBI Taxonomy" id="126385"/>
    <lineage>
        <taxon>Bacteria</taxon>
        <taxon>Pseudomonadati</taxon>
        <taxon>Pseudomonadota</taxon>
        <taxon>Gammaproteobacteria</taxon>
        <taxon>Enterobacterales</taxon>
        <taxon>Morganellaceae</taxon>
        <taxon>Providencia</taxon>
    </lineage>
</organism>
<dbReference type="RefSeq" id="WP_132495516.1">
    <property type="nucleotide sequence ID" value="NZ_SMAS01000002.1"/>
</dbReference>
<dbReference type="GO" id="GO:0004497">
    <property type="term" value="F:monooxygenase activity"/>
    <property type="evidence" value="ECO:0007669"/>
    <property type="project" value="TreeGrafter"/>
</dbReference>
<dbReference type="Proteomes" id="UP000295055">
    <property type="component" value="Unassembled WGS sequence"/>
</dbReference>
<reference evidence="3 4" key="1">
    <citation type="submission" date="2019-03" db="EMBL/GenBank/DDBJ databases">
        <title>Genomic analyses of the natural microbiome of Caenorhabditis elegans.</title>
        <authorList>
            <person name="Samuel B."/>
        </authorList>
    </citation>
    <scope>NUCLEOTIDE SEQUENCE [LARGE SCALE GENOMIC DNA]</scope>
    <source>
        <strain evidence="3 4">JUb102</strain>
    </source>
</reference>
<dbReference type="InterPro" id="IPR036188">
    <property type="entry name" value="FAD/NAD-bd_sf"/>
</dbReference>
<evidence type="ECO:0000313" key="3">
    <source>
        <dbReference type="EMBL" id="TCT36841.1"/>
    </source>
</evidence>
<name>A0A4R3NTU5_9GAMM</name>
<dbReference type="GO" id="GO:0050660">
    <property type="term" value="F:flavin adenine dinucleotide binding"/>
    <property type="evidence" value="ECO:0007669"/>
    <property type="project" value="TreeGrafter"/>
</dbReference>
<evidence type="ECO:0000313" key="4">
    <source>
        <dbReference type="Proteomes" id="UP000295055"/>
    </source>
</evidence>
<feature type="domain" description="FAD-dependent urate hydroxylase HpyO/Asp monooxygenase CreE-like FAD/NAD(P)-binding" evidence="2">
    <location>
        <begin position="43"/>
        <end position="185"/>
    </location>
</feature>
<evidence type="ECO:0000256" key="1">
    <source>
        <dbReference type="ARBA" id="ARBA00023002"/>
    </source>
</evidence>
<dbReference type="PANTHER" id="PTHR43539:SF91">
    <property type="entry name" value="FAD-DEPENDENT URATE HYDROXYLASE"/>
    <property type="match status" value="1"/>
</dbReference>
<dbReference type="Gene3D" id="3.50.50.60">
    <property type="entry name" value="FAD/NAD(P)-binding domain"/>
    <property type="match status" value="1"/>
</dbReference>
<dbReference type="OrthoDB" id="8671611at2"/>
<dbReference type="InterPro" id="IPR050982">
    <property type="entry name" value="Auxin_biosynth/cation_transpt"/>
</dbReference>
<protein>
    <submittedName>
        <fullName evidence="3">Cation diffusion facilitator CzcD-associated flavoprotein CzcO</fullName>
    </submittedName>
</protein>
<dbReference type="AlphaFoldDB" id="A0A4R3NTU5"/>
<dbReference type="Pfam" id="PF13454">
    <property type="entry name" value="NAD_binding_9"/>
    <property type="match status" value="1"/>
</dbReference>
<dbReference type="EMBL" id="SMAS01000002">
    <property type="protein sequence ID" value="TCT36841.1"/>
    <property type="molecule type" value="Genomic_DNA"/>
</dbReference>
<accession>A0A4R3NTU5</accession>
<keyword evidence="1" id="KW-0560">Oxidoreductase</keyword>
<evidence type="ECO:0000259" key="2">
    <source>
        <dbReference type="Pfam" id="PF13454"/>
    </source>
</evidence>
<proteinExistence type="predicted"/>
<dbReference type="PANTHER" id="PTHR43539">
    <property type="entry name" value="FLAVIN-BINDING MONOOXYGENASE-LIKE PROTEIN (AFU_ORTHOLOGUE AFUA_4G09220)"/>
    <property type="match status" value="1"/>
</dbReference>
<gene>
    <name evidence="3" type="ORF">EC835_102295</name>
</gene>